<dbReference type="EMBL" id="JACCCO010000004">
    <property type="protein sequence ID" value="NYF44638.1"/>
    <property type="molecule type" value="Genomic_DNA"/>
</dbReference>
<accession>A0A852VAR7</accession>
<comment type="caution">
    <text evidence="3">The sequence shown here is derived from an EMBL/GenBank/DDBJ whole genome shotgun (WGS) entry which is preliminary data.</text>
</comment>
<dbReference type="RefSeq" id="WP_179829117.1">
    <property type="nucleotide sequence ID" value="NZ_JACCCO010000004.1"/>
</dbReference>
<feature type="transmembrane region" description="Helical" evidence="2">
    <location>
        <begin position="35"/>
        <end position="54"/>
    </location>
</feature>
<evidence type="ECO:0000256" key="2">
    <source>
        <dbReference type="SAM" id="Phobius"/>
    </source>
</evidence>
<evidence type="ECO:0000313" key="4">
    <source>
        <dbReference type="Proteomes" id="UP000576393"/>
    </source>
</evidence>
<dbReference type="AlphaFoldDB" id="A0A852VAR7"/>
<sequence>MAQNSRKNPGESSGGEGNRDEGLWFSTKALREIRLLILTALFLIAATYLIAHGFDPSPLTTIPLKR</sequence>
<proteinExistence type="predicted"/>
<feature type="compositionally biased region" description="Polar residues" evidence="1">
    <location>
        <begin position="1"/>
        <end position="11"/>
    </location>
</feature>
<evidence type="ECO:0000313" key="3">
    <source>
        <dbReference type="EMBL" id="NYF44638.1"/>
    </source>
</evidence>
<evidence type="ECO:0000256" key="1">
    <source>
        <dbReference type="SAM" id="MobiDB-lite"/>
    </source>
</evidence>
<dbReference type="Proteomes" id="UP000576393">
    <property type="component" value="Unassembled WGS sequence"/>
</dbReference>
<feature type="region of interest" description="Disordered" evidence="1">
    <location>
        <begin position="1"/>
        <end position="21"/>
    </location>
</feature>
<gene>
    <name evidence="3" type="ORF">HDA43_006880</name>
</gene>
<keyword evidence="2" id="KW-1133">Transmembrane helix</keyword>
<keyword evidence="4" id="KW-1185">Reference proteome</keyword>
<protein>
    <submittedName>
        <fullName evidence="3">Uncharacterized protein</fullName>
    </submittedName>
</protein>
<name>A0A852VAR7_9ACTN</name>
<keyword evidence="2" id="KW-0812">Transmembrane</keyword>
<organism evidence="3 4">
    <name type="scientific">Streptosporangium sandarakinum</name>
    <dbReference type="NCBI Taxonomy" id="1260955"/>
    <lineage>
        <taxon>Bacteria</taxon>
        <taxon>Bacillati</taxon>
        <taxon>Actinomycetota</taxon>
        <taxon>Actinomycetes</taxon>
        <taxon>Streptosporangiales</taxon>
        <taxon>Streptosporangiaceae</taxon>
        <taxon>Streptosporangium</taxon>
    </lineage>
</organism>
<keyword evidence="2" id="KW-0472">Membrane</keyword>
<reference evidence="3 4" key="1">
    <citation type="submission" date="2020-07" db="EMBL/GenBank/DDBJ databases">
        <title>Sequencing the genomes of 1000 actinobacteria strains.</title>
        <authorList>
            <person name="Klenk H.-P."/>
        </authorList>
    </citation>
    <scope>NUCLEOTIDE SEQUENCE [LARGE SCALE GENOMIC DNA]</scope>
    <source>
        <strain evidence="3 4">DSM 45763</strain>
    </source>
</reference>